<accession>A0A250J152</accession>
<dbReference type="AlphaFoldDB" id="A0A250J152"/>
<dbReference type="KEGG" id="cfus:CYFUS_002623"/>
<organism evidence="1 2">
    <name type="scientific">Cystobacter fuscus</name>
    <dbReference type="NCBI Taxonomy" id="43"/>
    <lineage>
        <taxon>Bacteria</taxon>
        <taxon>Pseudomonadati</taxon>
        <taxon>Myxococcota</taxon>
        <taxon>Myxococcia</taxon>
        <taxon>Myxococcales</taxon>
        <taxon>Cystobacterineae</taxon>
        <taxon>Archangiaceae</taxon>
        <taxon>Cystobacter</taxon>
    </lineage>
</organism>
<evidence type="ECO:0000313" key="1">
    <source>
        <dbReference type="EMBL" id="ATB37202.1"/>
    </source>
</evidence>
<dbReference type="EMBL" id="CP022098">
    <property type="protein sequence ID" value="ATB37202.1"/>
    <property type="molecule type" value="Genomic_DNA"/>
</dbReference>
<protein>
    <submittedName>
        <fullName evidence="1">Uncharacterized protein</fullName>
    </submittedName>
</protein>
<name>A0A250J152_9BACT</name>
<sequence length="151" mass="16332">MTLKGFLAGSVGAVVLLGPQLSYAWPVNADQRGWVDFIDLNTYPGPIAGPTQTLGFHGWACVRPGLNDYGVPPTSVAIYYATTRNGPRTRLSVLPGPKTETRADVYAAGACAIYDTGFSVWVAKPVSTQAYYFVHYLGPYGEIELEGQSYF</sequence>
<evidence type="ECO:0000313" key="2">
    <source>
        <dbReference type="Proteomes" id="UP000217257"/>
    </source>
</evidence>
<proteinExistence type="predicted"/>
<reference evidence="1 2" key="1">
    <citation type="submission" date="2017-06" db="EMBL/GenBank/DDBJ databases">
        <title>Sequencing and comparative analysis of myxobacterial genomes.</title>
        <authorList>
            <person name="Rupp O."/>
            <person name="Goesmann A."/>
            <person name="Sogaard-Andersen L."/>
        </authorList>
    </citation>
    <scope>NUCLEOTIDE SEQUENCE [LARGE SCALE GENOMIC DNA]</scope>
    <source>
        <strain evidence="1 2">DSM 52655</strain>
    </source>
</reference>
<dbReference type="Proteomes" id="UP000217257">
    <property type="component" value="Chromosome"/>
</dbReference>
<gene>
    <name evidence="1" type="ORF">CYFUS_002623</name>
</gene>